<sequence length="108" mass="12801">KISRAFLNFSLSSHHLVKFKRSERILLYFSSFRDNCRTTPHICQIFYEQRREPTVQKKSKSNKHETDETIAILLTEITRRHEHPVVETSTKRGNISFEGLFIFDVAFN</sequence>
<gene>
    <name evidence="1" type="ORF">V1477_017049</name>
</gene>
<feature type="non-terminal residue" evidence="1">
    <location>
        <position position="1"/>
    </location>
</feature>
<reference evidence="1 2" key="1">
    <citation type="journal article" date="2024" name="Ann. Entomol. Soc. Am.">
        <title>Genomic analyses of the southern and eastern yellowjacket wasps (Hymenoptera: Vespidae) reveal evolutionary signatures of social life.</title>
        <authorList>
            <person name="Catto M.A."/>
            <person name="Caine P.B."/>
            <person name="Orr S.E."/>
            <person name="Hunt B.G."/>
            <person name="Goodisman M.A.D."/>
        </authorList>
    </citation>
    <scope>NUCLEOTIDE SEQUENCE [LARGE SCALE GENOMIC DNA]</scope>
    <source>
        <strain evidence="1">232</strain>
        <tissue evidence="1">Head and thorax</tissue>
    </source>
</reference>
<name>A0ABD2B572_VESMC</name>
<keyword evidence="2" id="KW-1185">Reference proteome</keyword>
<comment type="caution">
    <text evidence="1">The sequence shown here is derived from an EMBL/GenBank/DDBJ whole genome shotgun (WGS) entry which is preliminary data.</text>
</comment>
<proteinExistence type="predicted"/>
<dbReference type="EMBL" id="JAYRBN010000100">
    <property type="protein sequence ID" value="KAL2727773.1"/>
    <property type="molecule type" value="Genomic_DNA"/>
</dbReference>
<evidence type="ECO:0000313" key="2">
    <source>
        <dbReference type="Proteomes" id="UP001607303"/>
    </source>
</evidence>
<organism evidence="1 2">
    <name type="scientific">Vespula maculifrons</name>
    <name type="common">Eastern yellow jacket</name>
    <name type="synonym">Wasp</name>
    <dbReference type="NCBI Taxonomy" id="7453"/>
    <lineage>
        <taxon>Eukaryota</taxon>
        <taxon>Metazoa</taxon>
        <taxon>Ecdysozoa</taxon>
        <taxon>Arthropoda</taxon>
        <taxon>Hexapoda</taxon>
        <taxon>Insecta</taxon>
        <taxon>Pterygota</taxon>
        <taxon>Neoptera</taxon>
        <taxon>Endopterygota</taxon>
        <taxon>Hymenoptera</taxon>
        <taxon>Apocrita</taxon>
        <taxon>Aculeata</taxon>
        <taxon>Vespoidea</taxon>
        <taxon>Vespidae</taxon>
        <taxon>Vespinae</taxon>
        <taxon>Vespula</taxon>
    </lineage>
</organism>
<accession>A0ABD2B572</accession>
<protein>
    <submittedName>
        <fullName evidence="1">Uncharacterized protein</fullName>
    </submittedName>
</protein>
<dbReference type="AlphaFoldDB" id="A0ABD2B572"/>
<dbReference type="Proteomes" id="UP001607303">
    <property type="component" value="Unassembled WGS sequence"/>
</dbReference>
<evidence type="ECO:0000313" key="1">
    <source>
        <dbReference type="EMBL" id="KAL2727773.1"/>
    </source>
</evidence>